<reference evidence="1 2" key="1">
    <citation type="submission" date="2018-06" db="EMBL/GenBank/DDBJ databases">
        <authorList>
            <consortium name="Pathogen Informatics"/>
            <person name="Doyle S."/>
        </authorList>
    </citation>
    <scope>NUCLEOTIDE SEQUENCE [LARGE SCALE GENOMIC DNA]</scope>
    <source>
        <strain evidence="1 2">NCTC9617</strain>
    </source>
</reference>
<dbReference type="AlphaFoldDB" id="A0A378F561"/>
<gene>
    <name evidence="1" type="ORF">NCTC9617_01677</name>
</gene>
<evidence type="ECO:0000313" key="1">
    <source>
        <dbReference type="EMBL" id="STW40142.1"/>
    </source>
</evidence>
<dbReference type="EMBL" id="UGNC01000004">
    <property type="protein sequence ID" value="STW40142.1"/>
    <property type="molecule type" value="Genomic_DNA"/>
</dbReference>
<evidence type="ECO:0000313" key="2">
    <source>
        <dbReference type="Proteomes" id="UP000255167"/>
    </source>
</evidence>
<protein>
    <submittedName>
        <fullName evidence="1">Uncharacterized protein</fullName>
    </submittedName>
</protein>
<sequence length="104" mass="11414">MAIFKAEDKEVYIADYEHLAFTPAVYRPGDVGHIPAEDLWLANNRWRSSAGHHSVLRAASGKRRLLALIEQMDDEGLDDFPAFANCWGSPPEKTTAGIPCASAS</sequence>
<dbReference type="Proteomes" id="UP000255167">
    <property type="component" value="Unassembled WGS sequence"/>
</dbReference>
<proteinExistence type="predicted"/>
<organism evidence="1 2">
    <name type="scientific">Klebsiella pneumoniae</name>
    <dbReference type="NCBI Taxonomy" id="573"/>
    <lineage>
        <taxon>Bacteria</taxon>
        <taxon>Pseudomonadati</taxon>
        <taxon>Pseudomonadota</taxon>
        <taxon>Gammaproteobacteria</taxon>
        <taxon>Enterobacterales</taxon>
        <taxon>Enterobacteriaceae</taxon>
        <taxon>Klebsiella/Raoultella group</taxon>
        <taxon>Klebsiella</taxon>
        <taxon>Klebsiella pneumoniae complex</taxon>
    </lineage>
</organism>
<name>A0A378F561_KLEPN</name>
<accession>A0A378F561</accession>